<comment type="catalytic activity">
    <reaction evidence="5">
        <text>L-dehydroascorbate + 2 glutathione = glutathione disulfide + L-ascorbate</text>
        <dbReference type="Rhea" id="RHEA:24424"/>
        <dbReference type="ChEBI" id="CHEBI:38290"/>
        <dbReference type="ChEBI" id="CHEBI:57925"/>
        <dbReference type="ChEBI" id="CHEBI:58297"/>
        <dbReference type="ChEBI" id="CHEBI:58539"/>
        <dbReference type="EC" id="1.8.5.1"/>
    </reaction>
</comment>
<name>A0A812ED07_ACAPH</name>
<dbReference type="PROSITE" id="PS50404">
    <property type="entry name" value="GST_NTER"/>
    <property type="match status" value="1"/>
</dbReference>
<dbReference type="PROSITE" id="PS50405">
    <property type="entry name" value="GST_CTER"/>
    <property type="match status" value="1"/>
</dbReference>
<dbReference type="GO" id="GO:0005737">
    <property type="term" value="C:cytoplasm"/>
    <property type="evidence" value="ECO:0007669"/>
    <property type="project" value="InterPro"/>
</dbReference>
<dbReference type="AlphaFoldDB" id="A0A812ED07"/>
<evidence type="ECO:0000313" key="9">
    <source>
        <dbReference type="Proteomes" id="UP000597762"/>
    </source>
</evidence>
<evidence type="ECO:0000259" key="7">
    <source>
        <dbReference type="PROSITE" id="PS50405"/>
    </source>
</evidence>
<protein>
    <recommendedName>
        <fullName evidence="5">Glutathione S-transferase omega</fullName>
        <shortName evidence="5">GSTO</shortName>
        <ecNumber evidence="5">1.20.4.2</ecNumber>
        <ecNumber evidence="5">1.8.5.1</ecNumber>
        <ecNumber evidence="5">2.5.1.18</ecNumber>
    </recommendedName>
    <alternativeName>
        <fullName evidence="5">Glutathione-dependent dehydroascorbate reductase</fullName>
    </alternativeName>
    <alternativeName>
        <fullName evidence="5">Monomethylarsonic acid reductase</fullName>
    </alternativeName>
</protein>
<keyword evidence="9" id="KW-1185">Reference proteome</keyword>
<comment type="similarity">
    <text evidence="1 5">Belongs to the GST superfamily. Omega family.</text>
</comment>
<dbReference type="FunFam" id="1.20.1050.10:FF:000009">
    <property type="entry name" value="Glutathione S-transferase omega-1"/>
    <property type="match status" value="1"/>
</dbReference>
<dbReference type="SFLD" id="SFLDG00358">
    <property type="entry name" value="Main_(cytGST)"/>
    <property type="match status" value="1"/>
</dbReference>
<reference evidence="8" key="1">
    <citation type="submission" date="2021-01" db="EMBL/GenBank/DDBJ databases">
        <authorList>
            <person name="Li R."/>
            <person name="Bekaert M."/>
        </authorList>
    </citation>
    <scope>NUCLEOTIDE SEQUENCE</scope>
    <source>
        <strain evidence="8">Farmed</strain>
    </source>
</reference>
<dbReference type="InterPro" id="IPR004045">
    <property type="entry name" value="Glutathione_S-Trfase_N"/>
</dbReference>
<evidence type="ECO:0000256" key="4">
    <source>
        <dbReference type="ARBA" id="ARBA00047960"/>
    </source>
</evidence>
<dbReference type="InterPro" id="IPR005442">
    <property type="entry name" value="GST_omega"/>
</dbReference>
<evidence type="ECO:0000313" key="8">
    <source>
        <dbReference type="EMBL" id="CAE1321263.1"/>
    </source>
</evidence>
<dbReference type="PANTHER" id="PTHR43968">
    <property type="match status" value="1"/>
</dbReference>
<gene>
    <name evidence="8" type="ORF">SPHA_71381</name>
</gene>
<dbReference type="EMBL" id="CAHIKZ030005224">
    <property type="protein sequence ID" value="CAE1321263.1"/>
    <property type="molecule type" value="Genomic_DNA"/>
</dbReference>
<comment type="catalytic activity">
    <reaction evidence="5">
        <text>methylarsonate + 2 glutathione + H(+) = methylarsonous acid + glutathione disulfide + H2O</text>
        <dbReference type="Rhea" id="RHEA:15969"/>
        <dbReference type="ChEBI" id="CHEBI:15377"/>
        <dbReference type="ChEBI" id="CHEBI:15378"/>
        <dbReference type="ChEBI" id="CHEBI:17826"/>
        <dbReference type="ChEBI" id="CHEBI:33409"/>
        <dbReference type="ChEBI" id="CHEBI:57925"/>
        <dbReference type="ChEBI" id="CHEBI:58297"/>
        <dbReference type="EC" id="1.20.4.2"/>
    </reaction>
</comment>
<dbReference type="EC" id="1.20.4.2" evidence="5"/>
<dbReference type="SFLD" id="SFLDG01152">
    <property type="entry name" value="Main.3:_Omega-_and_Tau-like"/>
    <property type="match status" value="1"/>
</dbReference>
<dbReference type="InterPro" id="IPR036282">
    <property type="entry name" value="Glutathione-S-Trfase_C_sf"/>
</dbReference>
<dbReference type="InterPro" id="IPR040079">
    <property type="entry name" value="Glutathione_S-Trfase"/>
</dbReference>
<dbReference type="GO" id="GO:0045174">
    <property type="term" value="F:glutathione dehydrogenase (ascorbate) activity"/>
    <property type="evidence" value="ECO:0007669"/>
    <property type="project" value="UniProtKB-UniRule"/>
</dbReference>
<dbReference type="InterPro" id="IPR050983">
    <property type="entry name" value="GST_Omega/HSP26"/>
</dbReference>
<evidence type="ECO:0000256" key="2">
    <source>
        <dbReference type="ARBA" id="ARBA00022679"/>
    </source>
</evidence>
<evidence type="ECO:0000256" key="1">
    <source>
        <dbReference type="ARBA" id="ARBA00011067"/>
    </source>
</evidence>
<keyword evidence="3 5" id="KW-0560">Oxidoreductase</keyword>
<accession>A0A812ED07</accession>
<dbReference type="EC" id="2.5.1.18" evidence="5"/>
<dbReference type="Gene3D" id="1.20.1050.10">
    <property type="match status" value="1"/>
</dbReference>
<dbReference type="InterPro" id="IPR036249">
    <property type="entry name" value="Thioredoxin-like_sf"/>
</dbReference>
<organism evidence="8 9">
    <name type="scientific">Acanthosepion pharaonis</name>
    <name type="common">Pharaoh cuttlefish</name>
    <name type="synonym">Sepia pharaonis</name>
    <dbReference type="NCBI Taxonomy" id="158019"/>
    <lineage>
        <taxon>Eukaryota</taxon>
        <taxon>Metazoa</taxon>
        <taxon>Spiralia</taxon>
        <taxon>Lophotrochozoa</taxon>
        <taxon>Mollusca</taxon>
        <taxon>Cephalopoda</taxon>
        <taxon>Coleoidea</taxon>
        <taxon>Decapodiformes</taxon>
        <taxon>Sepiida</taxon>
        <taxon>Sepiina</taxon>
        <taxon>Sepiidae</taxon>
        <taxon>Acanthosepion</taxon>
    </lineage>
</organism>
<dbReference type="Gene3D" id="3.40.30.10">
    <property type="entry name" value="Glutaredoxin"/>
    <property type="match status" value="1"/>
</dbReference>
<feature type="domain" description="GST N-terminal" evidence="6">
    <location>
        <begin position="26"/>
        <end position="104"/>
    </location>
</feature>
<dbReference type="OrthoDB" id="4951845at2759"/>
<dbReference type="InterPro" id="IPR010987">
    <property type="entry name" value="Glutathione-S-Trfase_C-like"/>
</dbReference>
<comment type="catalytic activity">
    <reaction evidence="4 5">
        <text>RX + glutathione = an S-substituted glutathione + a halide anion + H(+)</text>
        <dbReference type="Rhea" id="RHEA:16437"/>
        <dbReference type="ChEBI" id="CHEBI:15378"/>
        <dbReference type="ChEBI" id="CHEBI:16042"/>
        <dbReference type="ChEBI" id="CHEBI:17792"/>
        <dbReference type="ChEBI" id="CHEBI:57925"/>
        <dbReference type="ChEBI" id="CHEBI:90779"/>
        <dbReference type="EC" id="2.5.1.18"/>
    </reaction>
</comment>
<dbReference type="EC" id="1.8.5.1" evidence="5"/>
<dbReference type="GO" id="GO:0004364">
    <property type="term" value="F:glutathione transferase activity"/>
    <property type="evidence" value="ECO:0007669"/>
    <property type="project" value="UniProtKB-UniRule"/>
</dbReference>
<dbReference type="GO" id="GO:0050610">
    <property type="term" value="F:methylarsonate reductase activity"/>
    <property type="evidence" value="ECO:0007669"/>
    <property type="project" value="UniProtKB-UniRule"/>
</dbReference>
<feature type="domain" description="GST C-terminal" evidence="7">
    <location>
        <begin position="110"/>
        <end position="240"/>
    </location>
</feature>
<dbReference type="PRINTS" id="PR01625">
    <property type="entry name" value="GSTRNSFRASEO"/>
</dbReference>
<dbReference type="GO" id="GO:0006749">
    <property type="term" value="P:glutathione metabolic process"/>
    <property type="evidence" value="ECO:0007669"/>
    <property type="project" value="UniProtKB-UniRule"/>
</dbReference>
<comment type="caution">
    <text evidence="8">The sequence shown here is derived from an EMBL/GenBank/DDBJ whole genome shotgun (WGS) entry which is preliminary data.</text>
</comment>
<sequence>MFYFPIRKSTKIQFVFLYLRIIYAMSETRLLCSWFCPFAQRAWIGLQEKEIPYKYEEIDPYNKTEEFLKFNPRGLVPVVIHNGKAIYESTVCLEYMDEAWPDKPKLMPKDPYDRAVVRIWADFVTKKIIPFFYSLLMKDDAEVQKEGRKSFLENVEAYTKAMSPTGPYFMGEQFGLIDIMLYPWIQRMPILKFYRDFEIPTDTDWYPRFQMWYKACRERKSIVPTVADDQRLIDEYKRYAHNTTQSQVAQAIRAGKALP</sequence>
<proteinExistence type="inferred from homology"/>
<keyword evidence="2 5" id="KW-0808">Transferase</keyword>
<evidence type="ECO:0000259" key="6">
    <source>
        <dbReference type="PROSITE" id="PS50404"/>
    </source>
</evidence>
<dbReference type="Pfam" id="PF13409">
    <property type="entry name" value="GST_N_2"/>
    <property type="match status" value="1"/>
</dbReference>
<evidence type="ECO:0000256" key="5">
    <source>
        <dbReference type="RuleBase" id="RU368071"/>
    </source>
</evidence>
<dbReference type="SUPFAM" id="SSF47616">
    <property type="entry name" value="GST C-terminal domain-like"/>
    <property type="match status" value="1"/>
</dbReference>
<dbReference type="Proteomes" id="UP000597762">
    <property type="component" value="Unassembled WGS sequence"/>
</dbReference>
<comment type="function">
    <text evidence="5">Exhibits glutathione-dependent thiol transferase activity. Has high dehydroascorbate reductase activity and may contribute to the recycling of ascorbic acid. Participates in the biotransformation of inorganic arsenic and reduces monomethylarsonic acid (MMA).</text>
</comment>
<dbReference type="Pfam" id="PF13410">
    <property type="entry name" value="GST_C_2"/>
    <property type="match status" value="1"/>
</dbReference>
<dbReference type="PANTHER" id="PTHR43968:SF6">
    <property type="entry name" value="GLUTATHIONE S-TRANSFERASE OMEGA"/>
    <property type="match status" value="1"/>
</dbReference>
<dbReference type="InterPro" id="IPR045073">
    <property type="entry name" value="Omega/Tau-like"/>
</dbReference>
<evidence type="ECO:0000256" key="3">
    <source>
        <dbReference type="ARBA" id="ARBA00023002"/>
    </source>
</evidence>
<dbReference type="SFLD" id="SFLDS00019">
    <property type="entry name" value="Glutathione_Transferase_(cytos"/>
    <property type="match status" value="1"/>
</dbReference>
<dbReference type="SUPFAM" id="SSF52833">
    <property type="entry name" value="Thioredoxin-like"/>
    <property type="match status" value="1"/>
</dbReference>